<evidence type="ECO:0000256" key="1">
    <source>
        <dbReference type="SAM" id="SignalP"/>
    </source>
</evidence>
<dbReference type="EMBL" id="MFUR01000005">
    <property type="protein sequence ID" value="OGI87063.1"/>
    <property type="molecule type" value="Genomic_DNA"/>
</dbReference>
<feature type="signal peptide" evidence="1">
    <location>
        <begin position="1"/>
        <end position="30"/>
    </location>
</feature>
<name>A0A1F6WYX0_9BACT</name>
<feature type="chain" id="PRO_5009527395" description="Right handed beta helix domain-containing protein" evidence="1">
    <location>
        <begin position="31"/>
        <end position="938"/>
    </location>
</feature>
<dbReference type="AlphaFoldDB" id="A0A1F6WYX0"/>
<gene>
    <name evidence="2" type="ORF">A3A91_00095</name>
</gene>
<evidence type="ECO:0000313" key="2">
    <source>
        <dbReference type="EMBL" id="OGI87063.1"/>
    </source>
</evidence>
<sequence>MYMKQNIVFLGALMGVLVASVFLFATPAQALHPALPCDIDLPGECQITTLHNMGAGGVFSVSKTLHLVGSSAQIKTDPGTTLEIDITGDLIMDIDSKITGDANTASGIGATTNITVSGDVLLKGDGASGATISMNQSAGSCSGGQGGIVNILSTDGDITIQNGAKITVDAKCPAGEIELKAPKGIITIDGLVSSESKNTGTGAIQRPGGGPITIVSGCDLTVGLTGIARSEGRDPGADLVHLEGGCDVLILGLVESTGQAHTIPNSPVNHCNNVNRPDKPSNSTACVEIWSGDTLIINAFDANNGEVNADTAQNGGHQIAWIDLFSKNNISIIGDITGDYAVHANEFVTNAQGGIITVKSVDGSVTASGLAIQANATSNGGSGGDVIIQAGGVGAPLGNVDFGASSIQARGSGAGAIPSGGDINVRSFKGALLGTVGGELNASGGNPANGLVTLQSCIGTIYTGTATPSATVNPDDCAGAVSLPIYVILPICFCSTTPSADCPICELDGAGQPVTVIVDQNVTLDFNSAIPSCAGDADLCAFFTYDISGPTPDTWKAIFNLGGKRLLVKSGATITTSQVPPVGNNNRMAPGIEIRTSCKIFIEEGALIIVESHNGKAGDIIIHADGEITINGEITNRVTGTVGLPGDITISSCCGDIVTGPKSLIQTIGNDRGGSDITITSCCKKGDIILNGLVLARAKAHSPGAPKPDIRVVSFSGSVTINADTSEPLFDEYNVFGDTYDLWPGLLSWVTHHTVPGSVSVQALKDVKVYGHGDDPTAPVRKSFAAVAAGTGTSNSHGGVIDARAIEGDIIGRDRAFESFGVDNSDALIRLWAGGDIDLAKLGANNSFGPVVDSMGNKKGGTNELRAFQGNILVGLNTLIDASGLFPGVNLLTSCAGVTSSGILNPLDANGADDSGVCGQVFPALLFADCKALGVKEP</sequence>
<organism evidence="2 3">
    <name type="scientific">Candidatus Nomurabacteria bacterium RIFCSPLOWO2_01_FULL_36_16</name>
    <dbReference type="NCBI Taxonomy" id="1801767"/>
    <lineage>
        <taxon>Bacteria</taxon>
        <taxon>Candidatus Nomuraibacteriota</taxon>
    </lineage>
</organism>
<dbReference type="Proteomes" id="UP000177001">
    <property type="component" value="Unassembled WGS sequence"/>
</dbReference>
<keyword evidence="1" id="KW-0732">Signal</keyword>
<evidence type="ECO:0008006" key="4">
    <source>
        <dbReference type="Google" id="ProtNLM"/>
    </source>
</evidence>
<evidence type="ECO:0000313" key="3">
    <source>
        <dbReference type="Proteomes" id="UP000177001"/>
    </source>
</evidence>
<proteinExistence type="predicted"/>
<reference evidence="2 3" key="1">
    <citation type="journal article" date="2016" name="Nat. Commun.">
        <title>Thousands of microbial genomes shed light on interconnected biogeochemical processes in an aquifer system.</title>
        <authorList>
            <person name="Anantharaman K."/>
            <person name="Brown C.T."/>
            <person name="Hug L.A."/>
            <person name="Sharon I."/>
            <person name="Castelle C.J."/>
            <person name="Probst A.J."/>
            <person name="Thomas B.C."/>
            <person name="Singh A."/>
            <person name="Wilkins M.J."/>
            <person name="Karaoz U."/>
            <person name="Brodie E.L."/>
            <person name="Williams K.H."/>
            <person name="Hubbard S.S."/>
            <person name="Banfield J.F."/>
        </authorList>
    </citation>
    <scope>NUCLEOTIDE SEQUENCE [LARGE SCALE GENOMIC DNA]</scope>
</reference>
<protein>
    <recommendedName>
        <fullName evidence="4">Right handed beta helix domain-containing protein</fullName>
    </recommendedName>
</protein>
<comment type="caution">
    <text evidence="2">The sequence shown here is derived from an EMBL/GenBank/DDBJ whole genome shotgun (WGS) entry which is preliminary data.</text>
</comment>
<accession>A0A1F6WYX0</accession>